<dbReference type="RefSeq" id="WP_168883240.1">
    <property type="nucleotide sequence ID" value="NZ_JABAIL010000004.1"/>
</dbReference>
<evidence type="ECO:0000256" key="1">
    <source>
        <dbReference type="SAM" id="SignalP"/>
    </source>
</evidence>
<proteinExistence type="predicted"/>
<name>A0A7X8SLP5_9BACT</name>
<reference evidence="2 3" key="1">
    <citation type="submission" date="2020-04" db="EMBL/GenBank/DDBJ databases">
        <title>Flammeovirga sp. SR4, a novel species isolated from seawater.</title>
        <authorList>
            <person name="Wang X."/>
        </authorList>
    </citation>
    <scope>NUCLEOTIDE SEQUENCE [LARGE SCALE GENOMIC DNA]</scope>
    <source>
        <strain evidence="2 3">SR4</strain>
    </source>
</reference>
<gene>
    <name evidence="2" type="ORF">HGP29_15035</name>
</gene>
<organism evidence="2 3">
    <name type="scientific">Flammeovirga agarivorans</name>
    <dbReference type="NCBI Taxonomy" id="2726742"/>
    <lineage>
        <taxon>Bacteria</taxon>
        <taxon>Pseudomonadati</taxon>
        <taxon>Bacteroidota</taxon>
        <taxon>Cytophagia</taxon>
        <taxon>Cytophagales</taxon>
        <taxon>Flammeovirgaceae</taxon>
        <taxon>Flammeovirga</taxon>
    </lineage>
</organism>
<feature type="chain" id="PRO_5030793587" evidence="1">
    <location>
        <begin position="24"/>
        <end position="249"/>
    </location>
</feature>
<dbReference type="AlphaFoldDB" id="A0A7X8SLP5"/>
<evidence type="ECO:0000313" key="3">
    <source>
        <dbReference type="Proteomes" id="UP000585050"/>
    </source>
</evidence>
<keyword evidence="3" id="KW-1185">Reference proteome</keyword>
<dbReference type="EMBL" id="JABAIL010000004">
    <property type="protein sequence ID" value="NLR92531.1"/>
    <property type="molecule type" value="Genomic_DNA"/>
</dbReference>
<feature type="signal peptide" evidence="1">
    <location>
        <begin position="1"/>
        <end position="23"/>
    </location>
</feature>
<keyword evidence="1" id="KW-0732">Signal</keyword>
<accession>A0A7X8SLP5</accession>
<protein>
    <submittedName>
        <fullName evidence="2">Uncharacterized protein</fullName>
    </submittedName>
</protein>
<dbReference type="Proteomes" id="UP000585050">
    <property type="component" value="Unassembled WGS sequence"/>
</dbReference>
<evidence type="ECO:0000313" key="2">
    <source>
        <dbReference type="EMBL" id="NLR92531.1"/>
    </source>
</evidence>
<comment type="caution">
    <text evidence="2">The sequence shown here is derived from an EMBL/GenBank/DDBJ whole genome shotgun (WGS) entry which is preliminary data.</text>
</comment>
<sequence length="249" mass="29519">MKLKYYYSLFGYLFLVLTNMVEAQQMTSVNELEKFYKKHKHTLPNPSEGWQEVWIIMPKEKDFINEHQTELVNARVYVEDGVISKVYYDNDKYVENVYGIDKVKNGSASFQKVYLDLNYNVTEVFTAFTHKVIFKDHQADVQSPIEQDSYHGNVVFFSNEKKVDKHGYYVFVKDLDNDDYDFLGYLNKKCKDEADCESLESLRIPLRRGNYEVFTVQNKIQFDRRMPMKKHDLIVAENQCQMIKLEANN</sequence>